<protein>
    <submittedName>
        <fullName evidence="2">Putative peptidase</fullName>
    </submittedName>
</protein>
<organism evidence="2">
    <name type="scientific">viral metagenome</name>
    <dbReference type="NCBI Taxonomy" id="1070528"/>
    <lineage>
        <taxon>unclassified sequences</taxon>
        <taxon>metagenomes</taxon>
        <taxon>organismal metagenomes</taxon>
    </lineage>
</organism>
<accession>A0A6M3LDK1</accession>
<dbReference type="Gene3D" id="3.30.1380.10">
    <property type="match status" value="1"/>
</dbReference>
<dbReference type="Pfam" id="PF08291">
    <property type="entry name" value="Peptidase_M15_3"/>
    <property type="match status" value="1"/>
</dbReference>
<dbReference type="InterPro" id="IPR009045">
    <property type="entry name" value="Zn_M74/Hedgehog-like"/>
</dbReference>
<name>A0A6M3LDK1_9ZZZZ</name>
<gene>
    <name evidence="2" type="ORF">MM415B03411_0012</name>
</gene>
<dbReference type="SUPFAM" id="SSF55166">
    <property type="entry name" value="Hedgehog/DD-peptidase"/>
    <property type="match status" value="1"/>
</dbReference>
<evidence type="ECO:0000313" key="2">
    <source>
        <dbReference type="EMBL" id="QJA91281.1"/>
    </source>
</evidence>
<feature type="domain" description="Peptidase M15A C-terminal" evidence="1">
    <location>
        <begin position="3"/>
        <end position="106"/>
    </location>
</feature>
<sequence length="117" mass="13233">MSLKREEFACKGKDCCGGQVILDSIFFAMLSRARVMADVPFVINSGYRCPKHNFKEGSTSLNHVSGRAADIKAEDNYTRGRILFGLYRTGFTRVGISKEKGFIHCDTMDEMESCWLY</sequence>
<reference evidence="2" key="1">
    <citation type="submission" date="2020-03" db="EMBL/GenBank/DDBJ databases">
        <title>The deep terrestrial virosphere.</title>
        <authorList>
            <person name="Holmfeldt K."/>
            <person name="Nilsson E."/>
            <person name="Simone D."/>
            <person name="Lopez-Fernandez M."/>
            <person name="Wu X."/>
            <person name="de Brujin I."/>
            <person name="Lundin D."/>
            <person name="Andersson A."/>
            <person name="Bertilsson S."/>
            <person name="Dopson M."/>
        </authorList>
    </citation>
    <scope>NUCLEOTIDE SEQUENCE</scope>
    <source>
        <strain evidence="2">MM415B03411</strain>
    </source>
</reference>
<dbReference type="AlphaFoldDB" id="A0A6M3LDK1"/>
<proteinExistence type="predicted"/>
<evidence type="ECO:0000259" key="1">
    <source>
        <dbReference type="Pfam" id="PF08291"/>
    </source>
</evidence>
<dbReference type="InterPro" id="IPR013230">
    <property type="entry name" value="Peptidase_M15A_C"/>
</dbReference>
<dbReference type="EMBL" id="MT142975">
    <property type="protein sequence ID" value="QJA91281.1"/>
    <property type="molecule type" value="Genomic_DNA"/>
</dbReference>